<evidence type="ECO:0000313" key="2">
    <source>
        <dbReference type="EMBL" id="KKW42931.1"/>
    </source>
</evidence>
<reference evidence="2 3" key="1">
    <citation type="journal article" date="2015" name="Nature">
        <title>rRNA introns, odd ribosomes, and small enigmatic genomes across a large radiation of phyla.</title>
        <authorList>
            <person name="Brown C.T."/>
            <person name="Hug L.A."/>
            <person name="Thomas B.C."/>
            <person name="Sharon I."/>
            <person name="Castelle C.J."/>
            <person name="Singh A."/>
            <person name="Wilkins M.J."/>
            <person name="Williams K.H."/>
            <person name="Banfield J.F."/>
        </authorList>
    </citation>
    <scope>NUCLEOTIDE SEQUENCE [LARGE SCALE GENOMIC DNA]</scope>
</reference>
<accession>A0A0G1YI57</accession>
<protein>
    <submittedName>
        <fullName evidence="2">Uncharacterized protein</fullName>
    </submittedName>
</protein>
<feature type="region of interest" description="Disordered" evidence="1">
    <location>
        <begin position="328"/>
        <end position="383"/>
    </location>
</feature>
<feature type="compositionally biased region" description="Basic and acidic residues" evidence="1">
    <location>
        <begin position="128"/>
        <end position="140"/>
    </location>
</feature>
<comment type="caution">
    <text evidence="2">The sequence shown here is derived from an EMBL/GenBank/DDBJ whole genome shotgun (WGS) entry which is preliminary data.</text>
</comment>
<dbReference type="Proteomes" id="UP000033870">
    <property type="component" value="Unassembled WGS sequence"/>
</dbReference>
<feature type="region of interest" description="Disordered" evidence="1">
    <location>
        <begin position="125"/>
        <end position="145"/>
    </location>
</feature>
<name>A0A0G1YI57_9BACT</name>
<gene>
    <name evidence="2" type="ORF">UY92_C0002G0048</name>
</gene>
<dbReference type="PROSITE" id="PS51257">
    <property type="entry name" value="PROKAR_LIPOPROTEIN"/>
    <property type="match status" value="1"/>
</dbReference>
<evidence type="ECO:0000313" key="3">
    <source>
        <dbReference type="Proteomes" id="UP000033870"/>
    </source>
</evidence>
<proteinExistence type="predicted"/>
<dbReference type="EMBL" id="LCRX01000002">
    <property type="protein sequence ID" value="KKW42931.1"/>
    <property type="molecule type" value="Genomic_DNA"/>
</dbReference>
<organism evidence="2 3">
    <name type="scientific">Candidatus Magasanikbacteria bacterium GW2011_GWA2_56_11</name>
    <dbReference type="NCBI Taxonomy" id="1619044"/>
    <lineage>
        <taxon>Bacteria</taxon>
        <taxon>Candidatus Magasanikiibacteriota</taxon>
    </lineage>
</organism>
<sequence>MHKTLILAVIAGLLGGCPKEQKTQRPQQEDTHMVVSTAELPTELTGGVNITLELRRRVEMRSPSGAKTNLDKLVESILARLATKTGDCLPVNLPEVNQSYKLCLEDPAGLDSAKAADQLRQYTAGARDGIERDRKADKKPTPNADDLTLTDCMKGSTLTGTAKEYSRLLGLDGLEARTMQYLESRDSCGEVFDRFLEDSGDRAEAFPTTHHKYTVNTVASQWDDLKDALATALVELALYKGDLGSEFLCLPGSTCQGRDWVVREAIRYLSDRRVEVLDQGRPEELAAKLFKATRQAWQEQYQEWKAAPEDKKTKYGQRLCNAIQGYLDDGNDPLSPDTTGYSPDQIAALGCEDPKSKQAPETPANPDAVTPEKPADAQPSATP</sequence>
<dbReference type="STRING" id="1619044.UY92_C0002G0048"/>
<evidence type="ECO:0000256" key="1">
    <source>
        <dbReference type="SAM" id="MobiDB-lite"/>
    </source>
</evidence>
<dbReference type="AlphaFoldDB" id="A0A0G1YI57"/>